<feature type="compositionally biased region" description="Basic and acidic residues" evidence="1">
    <location>
        <begin position="133"/>
        <end position="143"/>
    </location>
</feature>
<keyword evidence="2" id="KW-0472">Membrane</keyword>
<evidence type="ECO:0000313" key="3">
    <source>
        <dbReference type="EMBL" id="JAS84889.1"/>
    </source>
</evidence>
<feature type="transmembrane region" description="Helical" evidence="2">
    <location>
        <begin position="72"/>
        <end position="91"/>
    </location>
</feature>
<feature type="compositionally biased region" description="Polar residues" evidence="1">
    <location>
        <begin position="145"/>
        <end position="157"/>
    </location>
</feature>
<feature type="compositionally biased region" description="Polar residues" evidence="1">
    <location>
        <begin position="15"/>
        <end position="39"/>
    </location>
</feature>
<name>A0A1B6ID96_9HEMI</name>
<proteinExistence type="predicted"/>
<feature type="compositionally biased region" description="Basic residues" evidence="1">
    <location>
        <begin position="1"/>
        <end position="14"/>
    </location>
</feature>
<feature type="non-terminal residue" evidence="3">
    <location>
        <position position="217"/>
    </location>
</feature>
<accession>A0A1B6ID96</accession>
<feature type="compositionally biased region" description="Polar residues" evidence="1">
    <location>
        <begin position="100"/>
        <end position="112"/>
    </location>
</feature>
<keyword evidence="2" id="KW-1133">Transmembrane helix</keyword>
<evidence type="ECO:0000256" key="1">
    <source>
        <dbReference type="SAM" id="MobiDB-lite"/>
    </source>
</evidence>
<feature type="compositionally biased region" description="Acidic residues" evidence="1">
    <location>
        <begin position="113"/>
        <end position="122"/>
    </location>
</feature>
<gene>
    <name evidence="3" type="ORF">g.23346</name>
</gene>
<dbReference type="AlphaFoldDB" id="A0A1B6ID96"/>
<feature type="compositionally biased region" description="Basic and acidic residues" evidence="1">
    <location>
        <begin position="205"/>
        <end position="217"/>
    </location>
</feature>
<organism evidence="3">
    <name type="scientific">Homalodisca liturata</name>
    <dbReference type="NCBI Taxonomy" id="320908"/>
    <lineage>
        <taxon>Eukaryota</taxon>
        <taxon>Metazoa</taxon>
        <taxon>Ecdysozoa</taxon>
        <taxon>Arthropoda</taxon>
        <taxon>Hexapoda</taxon>
        <taxon>Insecta</taxon>
        <taxon>Pterygota</taxon>
        <taxon>Neoptera</taxon>
        <taxon>Paraneoptera</taxon>
        <taxon>Hemiptera</taxon>
        <taxon>Auchenorrhyncha</taxon>
        <taxon>Membracoidea</taxon>
        <taxon>Cicadellidae</taxon>
        <taxon>Cicadellinae</taxon>
        <taxon>Proconiini</taxon>
        <taxon>Homalodisca</taxon>
    </lineage>
</organism>
<protein>
    <submittedName>
        <fullName evidence="3">Uncharacterized protein</fullName>
    </submittedName>
</protein>
<sequence length="217" mass="24389">MPRHRRHHRKRKNRLQSQSWSSFEVSETTSINGNRSSEPSETDVNTEAEHTSPEMPESANQSIRDRSTLRNLLTSLFIVLHAIQLILSPIIHRLNTAQNKSSETSSTFQNQDSTEDNNDTDPDLTSQAIVAPETKKATVHDEADNQASEKIVTSDTPEITLHDKDKNQTSEPGMAPQNQKTPEDDEARNQISEQRVVAESQETPMHVEAENHTSESS</sequence>
<reference evidence="3" key="1">
    <citation type="submission" date="2015-11" db="EMBL/GenBank/DDBJ databases">
        <title>De novo transcriptome assembly of four potential Pierce s Disease insect vectors from Arizona vineyards.</title>
        <authorList>
            <person name="Tassone E.E."/>
        </authorList>
    </citation>
    <scope>NUCLEOTIDE SEQUENCE</scope>
</reference>
<feature type="region of interest" description="Disordered" evidence="1">
    <location>
        <begin position="1"/>
        <end position="63"/>
    </location>
</feature>
<keyword evidence="2" id="KW-0812">Transmembrane</keyword>
<dbReference type="EMBL" id="GECU01022817">
    <property type="protein sequence ID" value="JAS84889.1"/>
    <property type="molecule type" value="Transcribed_RNA"/>
</dbReference>
<evidence type="ECO:0000256" key="2">
    <source>
        <dbReference type="SAM" id="Phobius"/>
    </source>
</evidence>
<feature type="region of interest" description="Disordered" evidence="1">
    <location>
        <begin position="100"/>
        <end position="217"/>
    </location>
</feature>